<dbReference type="SUPFAM" id="SSF56954">
    <property type="entry name" value="Outer membrane efflux proteins (OEP)"/>
    <property type="match status" value="1"/>
</dbReference>
<evidence type="ECO:0000313" key="3">
    <source>
        <dbReference type="EMBL" id="QDT71328.1"/>
    </source>
</evidence>
<dbReference type="EMBL" id="CP036339">
    <property type="protein sequence ID" value="QDT71328.1"/>
    <property type="molecule type" value="Genomic_DNA"/>
</dbReference>
<dbReference type="PANTHER" id="PTHR30203:SF24">
    <property type="entry name" value="BLR4935 PROTEIN"/>
    <property type="match status" value="1"/>
</dbReference>
<dbReference type="RefSeq" id="WP_145430517.1">
    <property type="nucleotide sequence ID" value="NZ_CP036339.1"/>
</dbReference>
<dbReference type="Gene3D" id="1.20.1600.10">
    <property type="entry name" value="Outer membrane efflux proteins (OEP)"/>
    <property type="match status" value="1"/>
</dbReference>
<organism evidence="3 4">
    <name type="scientific">Lacipirellula limnantheis</name>
    <dbReference type="NCBI Taxonomy" id="2528024"/>
    <lineage>
        <taxon>Bacteria</taxon>
        <taxon>Pseudomonadati</taxon>
        <taxon>Planctomycetota</taxon>
        <taxon>Planctomycetia</taxon>
        <taxon>Pirellulales</taxon>
        <taxon>Lacipirellulaceae</taxon>
        <taxon>Lacipirellula</taxon>
    </lineage>
</organism>
<dbReference type="InterPro" id="IPR003423">
    <property type="entry name" value="OMP_efflux"/>
</dbReference>
<reference evidence="3 4" key="1">
    <citation type="submission" date="2019-02" db="EMBL/GenBank/DDBJ databases">
        <title>Deep-cultivation of Planctomycetes and their phenomic and genomic characterization uncovers novel biology.</title>
        <authorList>
            <person name="Wiegand S."/>
            <person name="Jogler M."/>
            <person name="Boedeker C."/>
            <person name="Pinto D."/>
            <person name="Vollmers J."/>
            <person name="Rivas-Marin E."/>
            <person name="Kohn T."/>
            <person name="Peeters S.H."/>
            <person name="Heuer A."/>
            <person name="Rast P."/>
            <person name="Oberbeckmann S."/>
            <person name="Bunk B."/>
            <person name="Jeske O."/>
            <person name="Meyerdierks A."/>
            <person name="Storesund J.E."/>
            <person name="Kallscheuer N."/>
            <person name="Luecker S."/>
            <person name="Lage O.M."/>
            <person name="Pohl T."/>
            <person name="Merkel B.J."/>
            <person name="Hornburger P."/>
            <person name="Mueller R.-W."/>
            <person name="Bruemmer F."/>
            <person name="Labrenz M."/>
            <person name="Spormann A.M."/>
            <person name="Op den Camp H."/>
            <person name="Overmann J."/>
            <person name="Amann R."/>
            <person name="Jetten M.S.M."/>
            <person name="Mascher T."/>
            <person name="Medema M.H."/>
            <person name="Devos D.P."/>
            <person name="Kaster A.-K."/>
            <person name="Ovreas L."/>
            <person name="Rohde M."/>
            <person name="Galperin M.Y."/>
            <person name="Jogler C."/>
        </authorList>
    </citation>
    <scope>NUCLEOTIDE SEQUENCE [LARGE SCALE GENOMIC DNA]</scope>
    <source>
        <strain evidence="3 4">I41</strain>
    </source>
</reference>
<protein>
    <submittedName>
        <fullName evidence="3">Cobalt-zinc-cadmium resistance protein CzcC</fullName>
    </submittedName>
</protein>
<dbReference type="AlphaFoldDB" id="A0A517TSH8"/>
<comment type="similarity">
    <text evidence="1">Belongs to the outer membrane factor (OMF) (TC 1.B.17) family.</text>
</comment>
<dbReference type="PANTHER" id="PTHR30203">
    <property type="entry name" value="OUTER MEMBRANE CATION EFFLUX PROTEIN"/>
    <property type="match status" value="1"/>
</dbReference>
<accession>A0A517TSH8</accession>
<dbReference type="OrthoDB" id="9791261at2"/>
<feature type="region of interest" description="Disordered" evidence="2">
    <location>
        <begin position="1"/>
        <end position="23"/>
    </location>
</feature>
<name>A0A517TSH8_9BACT</name>
<evidence type="ECO:0000313" key="4">
    <source>
        <dbReference type="Proteomes" id="UP000317909"/>
    </source>
</evidence>
<dbReference type="KEGG" id="llh:I41_04850"/>
<dbReference type="Proteomes" id="UP000317909">
    <property type="component" value="Chromosome"/>
</dbReference>
<evidence type="ECO:0000256" key="2">
    <source>
        <dbReference type="SAM" id="MobiDB-lite"/>
    </source>
</evidence>
<keyword evidence="4" id="KW-1185">Reference proteome</keyword>
<evidence type="ECO:0000256" key="1">
    <source>
        <dbReference type="ARBA" id="ARBA00007613"/>
    </source>
</evidence>
<dbReference type="GO" id="GO:0015562">
    <property type="term" value="F:efflux transmembrane transporter activity"/>
    <property type="evidence" value="ECO:0007669"/>
    <property type="project" value="InterPro"/>
</dbReference>
<sequence length="495" mass="53292">MNRIARNSLGRHLRSPSRMTSPLNRTGIAKTLRTILWCASVIGVGVNVQAGDDIGLRMADSVIPEREQVPVPLPDTGETCGLTLEQLEQMALSSNPSLQRAAALVGAAQGNWVQVGLAPNPSVGYEGQQLGSGGLAEQHGVLFSQEIVRGGKLQLNRAVAGTERMRLEQELGAQQQRVLTDVRVAFYEVLLAQRQIDLTENLIRISSEGSHAVDALYRAKEVGRADVLQAQLEIENAQILAQNARNRYESAWQSLSAVIGNPMIARQELLGDAAAPPREFDFDQALGRLLALSPEMAAASMSVERARAAIERERVEPIPNVTVQGLVNWQDNGIGGKPDGGLAVSIPIPVFNRNQGGVARAQQELVAASRAVTQLELDLQNRLAPTFERYANARNQVTRYRDVILPAAEESLSLTRKTYTAGEASYNSLLIAQRTYSQTQLGYLDAVRSLRIAEVQIDGLLLSGSLESSPSGASNPAINAGIQTEPVGAIGLVPQ</sequence>
<dbReference type="Pfam" id="PF02321">
    <property type="entry name" value="OEP"/>
    <property type="match status" value="2"/>
</dbReference>
<dbReference type="InterPro" id="IPR010131">
    <property type="entry name" value="MdtP/NodT-like"/>
</dbReference>
<gene>
    <name evidence="3" type="primary">czcC_1</name>
    <name evidence="3" type="ORF">I41_04850</name>
</gene>
<proteinExistence type="inferred from homology"/>